<name>A0A9W9HQR5_9EURO</name>
<dbReference type="GeneID" id="81431076"/>
<protein>
    <recommendedName>
        <fullName evidence="5">DUF1917-domain-containing protein</fullName>
    </recommendedName>
</protein>
<accession>A0A9W9HQR5</accession>
<dbReference type="PANTHER" id="PTHR31977">
    <property type="entry name" value="UPF0696 PROTEIN C11ORF68"/>
    <property type="match status" value="1"/>
</dbReference>
<evidence type="ECO:0000256" key="2">
    <source>
        <dbReference type="SAM" id="MobiDB-lite"/>
    </source>
</evidence>
<dbReference type="RefSeq" id="XP_056539606.1">
    <property type="nucleotide sequence ID" value="XM_056691900.1"/>
</dbReference>
<dbReference type="AlphaFoldDB" id="A0A9W9HQR5"/>
<evidence type="ECO:0000256" key="1">
    <source>
        <dbReference type="ARBA" id="ARBA00010568"/>
    </source>
</evidence>
<dbReference type="OrthoDB" id="10067381at2759"/>
<dbReference type="EMBL" id="JAPQKN010000007">
    <property type="protein sequence ID" value="KAJ5153298.1"/>
    <property type="molecule type" value="Genomic_DNA"/>
</dbReference>
<dbReference type="InterPro" id="IPR023398">
    <property type="entry name" value="TIF_eIF4e-like"/>
</dbReference>
<dbReference type="PANTHER" id="PTHR31977:SF1">
    <property type="entry name" value="UPF0696 PROTEIN C11ORF68"/>
    <property type="match status" value="1"/>
</dbReference>
<sequence length="235" mass="26078">MKQEDEDGPSTHQPVEKRGPKESIPAFLSRLPPSKTSVSQAGPWIWMCKRQPQAKAGDVATLLRKGNELLHGYEEEAAALRAAHDKSGAKTTAVLTRKLNPLRRMLEQNIFALARETGVIAGKWMFFPTVDHVDSVWKTVVTALDRGELGESAKVATDDGSGQPRLVCVYTEDFSDKEDVTRVLRTLVDSGLVNAQSRPIYYKCDAYTYLDIKSKNDYGLKASLFSSRDVLTGKF</sequence>
<dbReference type="Proteomes" id="UP001149163">
    <property type="component" value="Unassembled WGS sequence"/>
</dbReference>
<dbReference type="Pfam" id="PF08939">
    <property type="entry name" value="Bles03"/>
    <property type="match status" value="1"/>
</dbReference>
<evidence type="ECO:0000313" key="4">
    <source>
        <dbReference type="Proteomes" id="UP001149163"/>
    </source>
</evidence>
<keyword evidence="4" id="KW-1185">Reference proteome</keyword>
<reference evidence="3" key="2">
    <citation type="journal article" date="2023" name="IMA Fungus">
        <title>Comparative genomic study of the Penicillium genus elucidates a diverse pangenome and 15 lateral gene transfer events.</title>
        <authorList>
            <person name="Petersen C."/>
            <person name="Sorensen T."/>
            <person name="Nielsen M.R."/>
            <person name="Sondergaard T.E."/>
            <person name="Sorensen J.L."/>
            <person name="Fitzpatrick D.A."/>
            <person name="Frisvad J.C."/>
            <person name="Nielsen K.L."/>
        </authorList>
    </citation>
    <scope>NUCLEOTIDE SEQUENCE</scope>
    <source>
        <strain evidence="3">IBT 26290</strain>
    </source>
</reference>
<dbReference type="Gene3D" id="3.30.760.10">
    <property type="entry name" value="RNA Cap, Translation Initiation Factor Eif4e"/>
    <property type="match status" value="1"/>
</dbReference>
<feature type="region of interest" description="Disordered" evidence="2">
    <location>
        <begin position="1"/>
        <end position="39"/>
    </location>
</feature>
<proteinExistence type="inferred from homology"/>
<organism evidence="3 4">
    <name type="scientific">Penicillium canariense</name>
    <dbReference type="NCBI Taxonomy" id="189055"/>
    <lineage>
        <taxon>Eukaryota</taxon>
        <taxon>Fungi</taxon>
        <taxon>Dikarya</taxon>
        <taxon>Ascomycota</taxon>
        <taxon>Pezizomycotina</taxon>
        <taxon>Eurotiomycetes</taxon>
        <taxon>Eurotiomycetidae</taxon>
        <taxon>Eurotiales</taxon>
        <taxon>Aspergillaceae</taxon>
        <taxon>Penicillium</taxon>
    </lineage>
</organism>
<gene>
    <name evidence="3" type="ORF">N7482_009776</name>
</gene>
<evidence type="ECO:0008006" key="5">
    <source>
        <dbReference type="Google" id="ProtNLM"/>
    </source>
</evidence>
<dbReference type="InterPro" id="IPR015034">
    <property type="entry name" value="Bles03"/>
</dbReference>
<comment type="caution">
    <text evidence="3">The sequence shown here is derived from an EMBL/GenBank/DDBJ whole genome shotgun (WGS) entry which is preliminary data.</text>
</comment>
<reference evidence="3" key="1">
    <citation type="submission" date="2022-11" db="EMBL/GenBank/DDBJ databases">
        <authorList>
            <person name="Petersen C."/>
        </authorList>
    </citation>
    <scope>NUCLEOTIDE SEQUENCE</scope>
    <source>
        <strain evidence="3">IBT 26290</strain>
    </source>
</reference>
<comment type="similarity">
    <text evidence="1">Belongs to the UPF0696 family.</text>
</comment>
<dbReference type="SUPFAM" id="SSF55418">
    <property type="entry name" value="eIF4e-like"/>
    <property type="match status" value="1"/>
</dbReference>
<evidence type="ECO:0000313" key="3">
    <source>
        <dbReference type="EMBL" id="KAJ5153298.1"/>
    </source>
</evidence>